<gene>
    <name evidence="1" type="ordered locus">CHY_1606</name>
</gene>
<dbReference type="STRING" id="246194.CHY_1606"/>
<dbReference type="InParanoid" id="Q3ABQ0"/>
<name>Q3ABQ0_CARHZ</name>
<evidence type="ECO:0000313" key="2">
    <source>
        <dbReference type="Proteomes" id="UP000002706"/>
    </source>
</evidence>
<dbReference type="HOGENOM" id="CLU_3381165_0_0_9"/>
<dbReference type="KEGG" id="chy:CHY_1606"/>
<dbReference type="Proteomes" id="UP000002706">
    <property type="component" value="Chromosome"/>
</dbReference>
<dbReference type="EMBL" id="CP000141">
    <property type="protein sequence ID" value="ABB13938.1"/>
    <property type="molecule type" value="Genomic_DNA"/>
</dbReference>
<evidence type="ECO:0000313" key="1">
    <source>
        <dbReference type="EMBL" id="ABB13938.1"/>
    </source>
</evidence>
<organism evidence="1 2">
    <name type="scientific">Carboxydothermus hydrogenoformans (strain ATCC BAA-161 / DSM 6008 / Z-2901)</name>
    <dbReference type="NCBI Taxonomy" id="246194"/>
    <lineage>
        <taxon>Bacteria</taxon>
        <taxon>Bacillati</taxon>
        <taxon>Bacillota</taxon>
        <taxon>Clostridia</taxon>
        <taxon>Thermoanaerobacterales</taxon>
        <taxon>Thermoanaerobacteraceae</taxon>
        <taxon>Carboxydothermus</taxon>
    </lineage>
</organism>
<dbReference type="AlphaFoldDB" id="Q3ABQ0"/>
<accession>Q3ABQ0</accession>
<protein>
    <submittedName>
        <fullName evidence="1">Uncharacterized protein</fullName>
    </submittedName>
</protein>
<reference evidence="1 2" key="1">
    <citation type="journal article" date="2005" name="PLoS Genet.">
        <title>Life in hot carbon monoxide: the complete genome sequence of Carboxydothermus hydrogenoformans Z-2901.</title>
        <authorList>
            <person name="Wu M."/>
            <person name="Ren Q."/>
            <person name="Durkin A.S."/>
            <person name="Daugherty S.C."/>
            <person name="Brinkac L.M."/>
            <person name="Dodson R.J."/>
            <person name="Madupu R."/>
            <person name="Sullivan S.A."/>
            <person name="Kolonay J.F."/>
            <person name="Haft D.H."/>
            <person name="Nelson W.C."/>
            <person name="Tallon L.J."/>
            <person name="Jones K.M."/>
            <person name="Ulrich L.E."/>
            <person name="Gonzalez J.M."/>
            <person name="Zhulin I.B."/>
            <person name="Robb F.T."/>
            <person name="Eisen J.A."/>
        </authorList>
    </citation>
    <scope>NUCLEOTIDE SEQUENCE [LARGE SCALE GENOMIC DNA]</scope>
    <source>
        <strain evidence="2">ATCC BAA-161 / DSM 6008 / Z-2901</strain>
    </source>
</reference>
<sequence length="33" mass="3702">MFLGTYRLPVSAYFLAGGEKLLKNNKLAVLILF</sequence>
<keyword evidence="2" id="KW-1185">Reference proteome</keyword>
<proteinExistence type="predicted"/>